<keyword evidence="2" id="KW-1185">Reference proteome</keyword>
<name>A0A915DH10_9BILA</name>
<dbReference type="Proteomes" id="UP000887574">
    <property type="component" value="Unplaced"/>
</dbReference>
<organism evidence="2 3">
    <name type="scientific">Ditylenchus dipsaci</name>
    <dbReference type="NCBI Taxonomy" id="166011"/>
    <lineage>
        <taxon>Eukaryota</taxon>
        <taxon>Metazoa</taxon>
        <taxon>Ecdysozoa</taxon>
        <taxon>Nematoda</taxon>
        <taxon>Chromadorea</taxon>
        <taxon>Rhabditida</taxon>
        <taxon>Tylenchina</taxon>
        <taxon>Tylenchomorpha</taxon>
        <taxon>Sphaerularioidea</taxon>
        <taxon>Anguinidae</taxon>
        <taxon>Anguininae</taxon>
        <taxon>Ditylenchus</taxon>
    </lineage>
</organism>
<feature type="chain" id="PRO_5037069671" evidence="1">
    <location>
        <begin position="19"/>
        <end position="115"/>
    </location>
</feature>
<dbReference type="WBParaSite" id="jg19156">
    <property type="protein sequence ID" value="jg19156"/>
    <property type="gene ID" value="jg19156"/>
</dbReference>
<evidence type="ECO:0000313" key="3">
    <source>
        <dbReference type="WBParaSite" id="jg19156"/>
    </source>
</evidence>
<keyword evidence="1" id="KW-0732">Signal</keyword>
<accession>A0A915DH10</accession>
<feature type="signal peptide" evidence="1">
    <location>
        <begin position="1"/>
        <end position="18"/>
    </location>
</feature>
<sequence length="115" mass="12142">MYTILILLLFSELRASHACSKTCSSDNDCVLAGCVDYKCIAPAATFANATLSMKAVVGVQIMAQWESAESSDLALSSKPWAGLVDGSYALVTMGGRGRNVVTNCSRGRSLGRSRS</sequence>
<protein>
    <submittedName>
        <fullName evidence="3">Secreted protein</fullName>
    </submittedName>
</protein>
<dbReference type="AlphaFoldDB" id="A0A915DH10"/>
<proteinExistence type="predicted"/>
<evidence type="ECO:0000313" key="2">
    <source>
        <dbReference type="Proteomes" id="UP000887574"/>
    </source>
</evidence>
<evidence type="ECO:0000256" key="1">
    <source>
        <dbReference type="SAM" id="SignalP"/>
    </source>
</evidence>
<reference evidence="3" key="1">
    <citation type="submission" date="2022-11" db="UniProtKB">
        <authorList>
            <consortium name="WormBaseParasite"/>
        </authorList>
    </citation>
    <scope>IDENTIFICATION</scope>
</reference>